<reference evidence="2" key="1">
    <citation type="submission" date="2022-11" db="UniProtKB">
        <authorList>
            <consortium name="WormBaseParasite"/>
        </authorList>
    </citation>
    <scope>IDENTIFICATION</scope>
</reference>
<evidence type="ECO:0000313" key="2">
    <source>
        <dbReference type="WBParaSite" id="PgR057_g068_t01"/>
    </source>
</evidence>
<evidence type="ECO:0000313" key="1">
    <source>
        <dbReference type="Proteomes" id="UP000887569"/>
    </source>
</evidence>
<sequence length="83" mass="9528">MTIFARKLHLSNFIAPVRLASLFALDYGDIICLRYKEGDATCFMWNFASRPHLFHSTSSFCNYFFGVASQKVGDSQQRLDQLL</sequence>
<keyword evidence="1" id="KW-1185">Reference proteome</keyword>
<dbReference type="WBParaSite" id="PgR057_g068_t01">
    <property type="protein sequence ID" value="PgR057_g068_t01"/>
    <property type="gene ID" value="PgR057_g068"/>
</dbReference>
<name>A0A915BTG7_PARUN</name>
<dbReference type="Proteomes" id="UP000887569">
    <property type="component" value="Unplaced"/>
</dbReference>
<accession>A0A915BTG7</accession>
<organism evidence="1 2">
    <name type="scientific">Parascaris univalens</name>
    <name type="common">Nematode worm</name>
    <dbReference type="NCBI Taxonomy" id="6257"/>
    <lineage>
        <taxon>Eukaryota</taxon>
        <taxon>Metazoa</taxon>
        <taxon>Ecdysozoa</taxon>
        <taxon>Nematoda</taxon>
        <taxon>Chromadorea</taxon>
        <taxon>Rhabditida</taxon>
        <taxon>Spirurina</taxon>
        <taxon>Ascaridomorpha</taxon>
        <taxon>Ascaridoidea</taxon>
        <taxon>Ascarididae</taxon>
        <taxon>Parascaris</taxon>
    </lineage>
</organism>
<dbReference type="AlphaFoldDB" id="A0A915BTG7"/>
<protein>
    <submittedName>
        <fullName evidence="2">Uncharacterized protein</fullName>
    </submittedName>
</protein>
<proteinExistence type="predicted"/>